<dbReference type="STRING" id="645274.SAMN04487901_103150"/>
<reference evidence="5 8" key="1">
    <citation type="submission" date="2016-10" db="EMBL/GenBank/DDBJ databases">
        <authorList>
            <person name="de Groot N.N."/>
        </authorList>
    </citation>
    <scope>NUCLEOTIDE SEQUENCE [LARGE SCALE GENOMIC DNA]</scope>
    <source>
        <strain evidence="8">BP1-145</strain>
        <strain evidence="5">BP1-148</strain>
    </source>
</reference>
<keyword evidence="7" id="KW-1185">Reference proteome</keyword>
<keyword evidence="3" id="KW-0808">Transferase</keyword>
<dbReference type="EC" id="2.6.1.-" evidence="3"/>
<evidence type="ECO:0000313" key="7">
    <source>
        <dbReference type="Proteomes" id="UP000198779"/>
    </source>
</evidence>
<accession>A0A1H0ETT9</accession>
<evidence type="ECO:0000256" key="1">
    <source>
        <dbReference type="ARBA" id="ARBA00001933"/>
    </source>
</evidence>
<gene>
    <name evidence="6" type="ORF">SAMN04487900_10444</name>
    <name evidence="5" type="ORF">SAMN04487901_103150</name>
</gene>
<protein>
    <recommendedName>
        <fullName evidence="3">Aminotransferase</fullName>
        <ecNumber evidence="3">2.6.1.-</ecNumber>
    </recommendedName>
</protein>
<dbReference type="InterPro" id="IPR015421">
    <property type="entry name" value="PyrdxlP-dep_Trfase_major"/>
</dbReference>
<comment type="similarity">
    <text evidence="3">Belongs to the class-I pyridoxal-phosphate-dependent aminotransferase family.</text>
</comment>
<evidence type="ECO:0000313" key="6">
    <source>
        <dbReference type="EMBL" id="SDN85792.1"/>
    </source>
</evidence>
<dbReference type="Pfam" id="PF00155">
    <property type="entry name" value="Aminotran_1_2"/>
    <property type="match status" value="2"/>
</dbReference>
<dbReference type="Proteomes" id="UP000198779">
    <property type="component" value="Unassembled WGS sequence"/>
</dbReference>
<dbReference type="Gene3D" id="3.40.640.10">
    <property type="entry name" value="Type I PLP-dependent aspartate aminotransferase-like (Major domain)"/>
    <property type="match status" value="2"/>
</dbReference>
<dbReference type="OrthoDB" id="9813612at2"/>
<dbReference type="InterPro" id="IPR015424">
    <property type="entry name" value="PyrdxlP-dep_Trfase"/>
</dbReference>
<dbReference type="SUPFAM" id="SSF53383">
    <property type="entry name" value="PLP-dependent transferases"/>
    <property type="match status" value="1"/>
</dbReference>
<evidence type="ECO:0000256" key="3">
    <source>
        <dbReference type="RuleBase" id="RU000481"/>
    </source>
</evidence>
<dbReference type="GO" id="GO:0030170">
    <property type="term" value="F:pyridoxal phosphate binding"/>
    <property type="evidence" value="ECO:0007669"/>
    <property type="project" value="InterPro"/>
</dbReference>
<proteinExistence type="inferred from homology"/>
<feature type="domain" description="Aminotransferase class I/classII large" evidence="4">
    <location>
        <begin position="116"/>
        <end position="315"/>
    </location>
</feature>
<dbReference type="Gene3D" id="3.90.1150.10">
    <property type="entry name" value="Aspartate Aminotransferase, domain 1"/>
    <property type="match status" value="2"/>
</dbReference>
<dbReference type="PANTHER" id="PTHR42885">
    <property type="entry name" value="HISTIDINOL-PHOSPHATE AMINOTRANSFERASE-RELATED"/>
    <property type="match status" value="1"/>
</dbReference>
<dbReference type="Proteomes" id="UP000199134">
    <property type="component" value="Unassembled WGS sequence"/>
</dbReference>
<reference evidence="6 7" key="2">
    <citation type="submission" date="2016-10" db="EMBL/GenBank/DDBJ databases">
        <authorList>
            <person name="Varghese N."/>
            <person name="Submissions S."/>
        </authorList>
    </citation>
    <scope>NUCLEOTIDE SEQUENCE</scope>
    <source>
        <strain evidence="6">BP1-145</strain>
        <strain evidence="7">BP1-148</strain>
    </source>
</reference>
<accession>A0A1G7TV21</accession>
<keyword evidence="3" id="KW-0032">Aminotransferase</keyword>
<dbReference type="RefSeq" id="WP_091815215.1">
    <property type="nucleotide sequence ID" value="NZ_FNCQ01000003.1"/>
</dbReference>
<comment type="cofactor">
    <cofactor evidence="1 3">
        <name>pyridoxal 5'-phosphate</name>
        <dbReference type="ChEBI" id="CHEBI:597326"/>
    </cofactor>
</comment>
<keyword evidence="2" id="KW-0663">Pyridoxal phosphate</keyword>
<dbReference type="EMBL" id="FNCQ01000003">
    <property type="protein sequence ID" value="SDG39112.1"/>
    <property type="molecule type" value="Genomic_DNA"/>
</dbReference>
<dbReference type="AlphaFoldDB" id="A0A1H0ETT9"/>
<dbReference type="PANTHER" id="PTHR42885:SF1">
    <property type="entry name" value="THREONINE-PHOSPHATE DECARBOXYLASE"/>
    <property type="match status" value="1"/>
</dbReference>
<dbReference type="InterPro" id="IPR015422">
    <property type="entry name" value="PyrdxlP-dep_Trfase_small"/>
</dbReference>
<feature type="domain" description="Aminotransferase class I/classII large" evidence="4">
    <location>
        <begin position="25"/>
        <end position="107"/>
    </location>
</feature>
<dbReference type="InterPro" id="IPR004839">
    <property type="entry name" value="Aminotransferase_I/II_large"/>
</dbReference>
<sequence length="324" mass="36711">MIKGHGDDIYEYEGIKSDFSSNICQNPAACQAVTDYLSKRPELLAHYPEPEAWSLEEKLAERENVSPENIIVTSGATEAIYLIAQTFRYQPHIPQPTFSEYADACKIFSPYTKSKNSIWICNPNNPTGLMLSTGKLDDALFYFNLVVIDQSYEHYTTQPLLTAAEAIRRKKIILLHSMTKTYAVPGLRLGYIVTSRQLAEKLRKNLRPWSVSSLAIEAGKFLLQHDELICRPNLAEAQRLRDMLSHIEGISVEATQTNFMLCRLEKASAHDLKEYLAREHHILIRDCSNFEGLTPSHFRIASQTPSENDALVDAINQYITSRNG</sequence>
<dbReference type="InterPro" id="IPR004838">
    <property type="entry name" value="NHTrfase_class1_PyrdxlP-BS"/>
</dbReference>
<evidence type="ECO:0000313" key="5">
    <source>
        <dbReference type="EMBL" id="SDG39112.1"/>
    </source>
</evidence>
<evidence type="ECO:0000259" key="4">
    <source>
        <dbReference type="Pfam" id="PF00155"/>
    </source>
</evidence>
<name>A0A1H0ETT9_9BACT</name>
<dbReference type="CDD" id="cd00609">
    <property type="entry name" value="AAT_like"/>
    <property type="match status" value="1"/>
</dbReference>
<dbReference type="GO" id="GO:0008483">
    <property type="term" value="F:transaminase activity"/>
    <property type="evidence" value="ECO:0007669"/>
    <property type="project" value="UniProtKB-KW"/>
</dbReference>
<evidence type="ECO:0000313" key="8">
    <source>
        <dbReference type="Proteomes" id="UP000199134"/>
    </source>
</evidence>
<dbReference type="EMBL" id="FNIW01000004">
    <property type="protein sequence ID" value="SDN85792.1"/>
    <property type="molecule type" value="Genomic_DNA"/>
</dbReference>
<dbReference type="PROSITE" id="PS00105">
    <property type="entry name" value="AA_TRANSFER_CLASS_1"/>
    <property type="match status" value="1"/>
</dbReference>
<evidence type="ECO:0000256" key="2">
    <source>
        <dbReference type="ARBA" id="ARBA00022898"/>
    </source>
</evidence>
<organism evidence="6 8">
    <name type="scientific">Prevotella communis</name>
    <dbReference type="NCBI Taxonomy" id="2913614"/>
    <lineage>
        <taxon>Bacteria</taxon>
        <taxon>Pseudomonadati</taxon>
        <taxon>Bacteroidota</taxon>
        <taxon>Bacteroidia</taxon>
        <taxon>Bacteroidales</taxon>
        <taxon>Prevotellaceae</taxon>
        <taxon>Prevotella</taxon>
    </lineage>
</organism>